<dbReference type="Pfam" id="PF00533">
    <property type="entry name" value="BRCT"/>
    <property type="match status" value="1"/>
</dbReference>
<feature type="region of interest" description="Disordered" evidence="1">
    <location>
        <begin position="199"/>
        <end position="223"/>
    </location>
</feature>
<keyword evidence="3" id="KW-0689">Ribosomal protein</keyword>
<dbReference type="Pfam" id="PF10244">
    <property type="entry name" value="MRP-L51"/>
    <property type="match status" value="1"/>
</dbReference>
<dbReference type="OrthoDB" id="10059330at2759"/>
<keyword evidence="3" id="KW-0687">Ribonucleoprotein</keyword>
<dbReference type="Gene3D" id="3.40.50.10190">
    <property type="entry name" value="BRCT domain"/>
    <property type="match status" value="3"/>
</dbReference>
<dbReference type="CDD" id="cd17751">
    <property type="entry name" value="BRCT_microcephalin_rpt3"/>
    <property type="match status" value="1"/>
</dbReference>
<dbReference type="GO" id="GO:0005840">
    <property type="term" value="C:ribosome"/>
    <property type="evidence" value="ECO:0007669"/>
    <property type="project" value="UniProtKB-KW"/>
</dbReference>
<keyword evidence="4" id="KW-1185">Reference proteome</keyword>
<dbReference type="GO" id="GO:0003735">
    <property type="term" value="F:structural constituent of ribosome"/>
    <property type="evidence" value="ECO:0007669"/>
    <property type="project" value="InterPro"/>
</dbReference>
<protein>
    <submittedName>
        <fullName evidence="3">39S ribosomal protein L51, mitochondrial</fullName>
    </submittedName>
</protein>
<feature type="compositionally biased region" description="Polar residues" evidence="1">
    <location>
        <begin position="199"/>
        <end position="216"/>
    </location>
</feature>
<dbReference type="PANTHER" id="PTHR14625">
    <property type="entry name" value="MICROCEPHALIN"/>
    <property type="match status" value="1"/>
</dbReference>
<evidence type="ECO:0000259" key="2">
    <source>
        <dbReference type="PROSITE" id="PS50172"/>
    </source>
</evidence>
<name>A0A177B1Y7_9BILA</name>
<feature type="domain" description="BRCT" evidence="2">
    <location>
        <begin position="743"/>
        <end position="800"/>
    </location>
</feature>
<dbReference type="GO" id="GO:0000278">
    <property type="term" value="P:mitotic cell cycle"/>
    <property type="evidence" value="ECO:0007669"/>
    <property type="project" value="TreeGrafter"/>
</dbReference>
<evidence type="ECO:0000313" key="3">
    <source>
        <dbReference type="EMBL" id="OAF67641.1"/>
    </source>
</evidence>
<sequence>MQSPVSNLSNKLPDKAILKGINCYLDIRSNDNKTSQRDTIARAVVKLGGKVSYRYNKNVTHVIIKNGNDKTKKIVKDHPGIYCTNVKWIDACIKNNKRMNEFRYYGDIEFSGTNDSLKSMRNLRNVRKFKHDEITDEIETYDTFPIGTYQRHKMKVLNEKSYTPDYIVNVAKRLNIQLSNTPITDISMQSCDEFINTKSPTFNKSQSNENLNDTTNSSLKKSKRRKLFMPPRSLFSEQRNMQKIDKFVENEDIFDDIESTPTFENTLSISKIFNDEDDSYLIDNEISNHVDESDGNTVVPKYENGIEMIMNSINDENKIENVKNYDHSIIGNEPRNSCNIKFKNDSCLKAHCAGNGVKTNNHFDNESERGSIFNYDEEDKMIIKNEKKNVSKSRCYFNDNEKCSKLDTLKTGCEIEFINNNGINEKSVFEISKISTNIKKSDKSIKIKSGRNQYRRFCNIEPKNYQLKSKRCVNKNKASIKKKVDCEHDTETGGISNCENQTFSENDGTIDIVNKISIARTQPRRSCNMTRKNYAFKAKKNPNTTSIMNNVSNHLDPNIYLNINENVCGTEKDVKINNKNDDTIDVDNKMSVFKNKKNSTSRAQPRRSCNMISKNNVTKRKLNINLSDQNGSPVLNKKHDGILNCSIYSPFLIDKDKKPNDRKSLIDAIDDLKCSMSHCDENNGKFSPLLKNRFKNKRKTGYIFSKIEKISEQDEKNVIFTSFHKPKLLMLKHKIMSNLENVSFSENFDLNKTTHIICASDSRTINFVFGVIYGLWIVSDRWILDSIKQSKFCDENLYSFDDVYPVLKKTRNDKNYLNNLFSNVGSMYLFIDSKHVKDSFNLILKKCGGKISNNRVRADICIGKYCQKSKFSVITKWIVDCIMYAKVLSMDQYKSSPIRAASPIAMKIFSMNILKGINIVQFNSKNIHKATKYALNLTEEQPYRKRLPYRHGLNYKYHKGAECGFRLTDTKNRLQISKRGDLRLKLTTLVPNINKLCQNRQAGKHWSIPILYIGYLLDAVYCKLPRPTGRLENIPVSGLPDYELKFKDSWTTEKASFGECDYIDILGDGLVQPTDLIDGPEYLIGFKGNKLQKLIRRIQYEGTYLREYKPTLYHSINKQIWYLYKHYNIPRNRRQRDSNEKQTGISRVENIDGFTCAFE</sequence>
<evidence type="ECO:0000256" key="1">
    <source>
        <dbReference type="SAM" id="MobiDB-lite"/>
    </source>
</evidence>
<dbReference type="PANTHER" id="PTHR14625:SF3">
    <property type="entry name" value="MICROCEPHALIN"/>
    <property type="match status" value="1"/>
</dbReference>
<comment type="caution">
    <text evidence="3">The sequence shown here is derived from an EMBL/GenBank/DDBJ whole genome shotgun (WGS) entry which is preliminary data.</text>
</comment>
<accession>A0A177B1Y7</accession>
<dbReference type="EMBL" id="LWCA01000609">
    <property type="protein sequence ID" value="OAF67641.1"/>
    <property type="molecule type" value="Genomic_DNA"/>
</dbReference>
<gene>
    <name evidence="3" type="ORF">A3Q56_04617</name>
</gene>
<dbReference type="Proteomes" id="UP000078046">
    <property type="component" value="Unassembled WGS sequence"/>
</dbReference>
<feature type="domain" description="BRCT" evidence="2">
    <location>
        <begin position="13"/>
        <end position="106"/>
    </location>
</feature>
<dbReference type="SUPFAM" id="SSF52113">
    <property type="entry name" value="BRCT domain"/>
    <property type="match status" value="3"/>
</dbReference>
<dbReference type="InterPro" id="IPR001357">
    <property type="entry name" value="BRCT_dom"/>
</dbReference>
<dbReference type="CDD" id="cd17736">
    <property type="entry name" value="BRCT_microcephalin_rpt2"/>
    <property type="match status" value="1"/>
</dbReference>
<organism evidence="3 4">
    <name type="scientific">Intoshia linei</name>
    <dbReference type="NCBI Taxonomy" id="1819745"/>
    <lineage>
        <taxon>Eukaryota</taxon>
        <taxon>Metazoa</taxon>
        <taxon>Spiralia</taxon>
        <taxon>Lophotrochozoa</taxon>
        <taxon>Mesozoa</taxon>
        <taxon>Orthonectida</taxon>
        <taxon>Rhopaluridae</taxon>
        <taxon>Intoshia</taxon>
    </lineage>
</organism>
<dbReference type="InterPro" id="IPR019373">
    <property type="entry name" value="Ribosomal_mL51"/>
</dbReference>
<dbReference type="PROSITE" id="PS50172">
    <property type="entry name" value="BRCT"/>
    <property type="match status" value="2"/>
</dbReference>
<evidence type="ECO:0000313" key="4">
    <source>
        <dbReference type="Proteomes" id="UP000078046"/>
    </source>
</evidence>
<dbReference type="SMART" id="SM00292">
    <property type="entry name" value="BRCT"/>
    <property type="match status" value="3"/>
</dbReference>
<dbReference type="AlphaFoldDB" id="A0A177B1Y7"/>
<reference evidence="3 4" key="1">
    <citation type="submission" date="2016-04" db="EMBL/GenBank/DDBJ databases">
        <title>The genome of Intoshia linei affirms orthonectids as highly simplified spiralians.</title>
        <authorList>
            <person name="Mikhailov K.V."/>
            <person name="Slusarev G.S."/>
            <person name="Nikitin M.A."/>
            <person name="Logacheva M.D."/>
            <person name="Penin A."/>
            <person name="Aleoshin V."/>
            <person name="Panchin Y.V."/>
        </authorList>
    </citation>
    <scope>NUCLEOTIDE SEQUENCE [LARGE SCALE GENOMIC DNA]</scope>
    <source>
        <strain evidence="3">Intl2013</strain>
        <tissue evidence="3">Whole animal</tissue>
    </source>
</reference>
<dbReference type="InterPro" id="IPR036420">
    <property type="entry name" value="BRCT_dom_sf"/>
</dbReference>
<proteinExistence type="predicted"/>
<dbReference type="InterPro" id="IPR022047">
    <property type="entry name" value="Microcephalin-like"/>
</dbReference>